<feature type="transmembrane region" description="Helical" evidence="8">
    <location>
        <begin position="132"/>
        <end position="157"/>
    </location>
</feature>
<comment type="subcellular location">
    <subcellularLocation>
        <location evidence="1 8">Cell membrane</location>
        <topology evidence="1 8">Multi-pass membrane protein</topology>
    </subcellularLocation>
</comment>
<evidence type="ECO:0000313" key="10">
    <source>
        <dbReference type="Proteomes" id="UP000280346"/>
    </source>
</evidence>
<evidence type="ECO:0000256" key="3">
    <source>
        <dbReference type="ARBA" id="ARBA00022448"/>
    </source>
</evidence>
<evidence type="ECO:0000256" key="5">
    <source>
        <dbReference type="ARBA" id="ARBA00022692"/>
    </source>
</evidence>
<feature type="transmembrane region" description="Helical" evidence="8">
    <location>
        <begin position="76"/>
        <end position="94"/>
    </location>
</feature>
<dbReference type="AlphaFoldDB" id="A0A3S0V3R1"/>
<keyword evidence="4 8" id="KW-1003">Cell membrane</keyword>
<protein>
    <recommendedName>
        <fullName evidence="8">Probable membrane transporter protein</fullName>
    </recommendedName>
</protein>
<sequence length="249" mass="25714">MMHQPLSIITIIAVTFLLAGAVKGMIGLGLPTIAMGMLGLVMPPAEAASLLIVPSFVTNVWQLANGPGFGPLLERLWPMMAGVCLGTWVGAGFLAGGSSGFATTALGIALVLYAILGLSSMRLRVSPRAEPWMAPSVGLATGLVTAATGVFVLPAVPYLQALALEKEELVQALGLSFTVSTVALAAGLAQHGVFAGPLMGVSLLALAPALAGMMVGQWLRHRVRQATFRRCFFLGLLALGVHLASQTMV</sequence>
<keyword evidence="5 8" id="KW-0812">Transmembrane</keyword>
<keyword evidence="10" id="KW-1185">Reference proteome</keyword>
<reference evidence="9 10" key="1">
    <citation type="submission" date="2018-12" db="EMBL/GenBank/DDBJ databases">
        <authorList>
            <person name="Yang Y."/>
        </authorList>
    </citation>
    <scope>NUCLEOTIDE SEQUENCE [LARGE SCALE GENOMIC DNA]</scope>
    <source>
        <strain evidence="9 10">GSF71</strain>
    </source>
</reference>
<comment type="caution">
    <text evidence="9">The sequence shown here is derived from an EMBL/GenBank/DDBJ whole genome shotgun (WGS) entry which is preliminary data.</text>
</comment>
<evidence type="ECO:0000256" key="8">
    <source>
        <dbReference type="RuleBase" id="RU363041"/>
    </source>
</evidence>
<keyword evidence="7 8" id="KW-0472">Membrane</keyword>
<dbReference type="GO" id="GO:0005886">
    <property type="term" value="C:plasma membrane"/>
    <property type="evidence" value="ECO:0007669"/>
    <property type="project" value="UniProtKB-SubCell"/>
</dbReference>
<keyword evidence="6 8" id="KW-1133">Transmembrane helix</keyword>
<dbReference type="InterPro" id="IPR002781">
    <property type="entry name" value="TM_pro_TauE-like"/>
</dbReference>
<evidence type="ECO:0000256" key="7">
    <source>
        <dbReference type="ARBA" id="ARBA00023136"/>
    </source>
</evidence>
<name>A0A3S0V3R1_9PROT</name>
<accession>A0A3S0V3R1</accession>
<evidence type="ECO:0000256" key="2">
    <source>
        <dbReference type="ARBA" id="ARBA00009142"/>
    </source>
</evidence>
<evidence type="ECO:0000256" key="1">
    <source>
        <dbReference type="ARBA" id="ARBA00004651"/>
    </source>
</evidence>
<organism evidence="9 10">
    <name type="scientific">Azospirillum doebereinerae</name>
    <dbReference type="NCBI Taxonomy" id="92933"/>
    <lineage>
        <taxon>Bacteria</taxon>
        <taxon>Pseudomonadati</taxon>
        <taxon>Pseudomonadota</taxon>
        <taxon>Alphaproteobacteria</taxon>
        <taxon>Rhodospirillales</taxon>
        <taxon>Azospirillaceae</taxon>
        <taxon>Azospirillum</taxon>
    </lineage>
</organism>
<dbReference type="InterPro" id="IPR052017">
    <property type="entry name" value="TSUP"/>
</dbReference>
<dbReference type="PANTHER" id="PTHR30269:SF32">
    <property type="entry name" value="MEMBRANE TRANSPORTER PROTEIN-RELATED"/>
    <property type="match status" value="1"/>
</dbReference>
<evidence type="ECO:0000313" key="9">
    <source>
        <dbReference type="EMBL" id="RUQ75745.1"/>
    </source>
</evidence>
<feature type="transmembrane region" description="Helical" evidence="8">
    <location>
        <begin position="194"/>
        <end position="219"/>
    </location>
</feature>
<dbReference type="EMBL" id="RZIJ01000001">
    <property type="protein sequence ID" value="RUQ75745.1"/>
    <property type="molecule type" value="Genomic_DNA"/>
</dbReference>
<dbReference type="Proteomes" id="UP000280346">
    <property type="component" value="Unassembled WGS sequence"/>
</dbReference>
<feature type="transmembrane region" description="Helical" evidence="8">
    <location>
        <begin position="6"/>
        <end position="26"/>
    </location>
</feature>
<dbReference type="Pfam" id="PF01925">
    <property type="entry name" value="TauE"/>
    <property type="match status" value="1"/>
</dbReference>
<feature type="transmembrane region" description="Helical" evidence="8">
    <location>
        <begin position="169"/>
        <end position="188"/>
    </location>
</feature>
<keyword evidence="3" id="KW-0813">Transport</keyword>
<feature type="transmembrane region" description="Helical" evidence="8">
    <location>
        <begin position="231"/>
        <end position="248"/>
    </location>
</feature>
<proteinExistence type="inferred from homology"/>
<dbReference type="PANTHER" id="PTHR30269">
    <property type="entry name" value="TRANSMEMBRANE PROTEIN YFCA"/>
    <property type="match status" value="1"/>
</dbReference>
<gene>
    <name evidence="9" type="ORF">EJ913_01110</name>
</gene>
<dbReference type="RefSeq" id="WP_126994012.1">
    <property type="nucleotide sequence ID" value="NZ_CP173190.1"/>
</dbReference>
<evidence type="ECO:0000256" key="6">
    <source>
        <dbReference type="ARBA" id="ARBA00022989"/>
    </source>
</evidence>
<evidence type="ECO:0000256" key="4">
    <source>
        <dbReference type="ARBA" id="ARBA00022475"/>
    </source>
</evidence>
<comment type="similarity">
    <text evidence="2 8">Belongs to the 4-toluene sulfonate uptake permease (TSUP) (TC 2.A.102) family.</text>
</comment>
<feature type="transmembrane region" description="Helical" evidence="8">
    <location>
        <begin position="101"/>
        <end position="120"/>
    </location>
</feature>
<dbReference type="OrthoDB" id="9800873at2"/>